<dbReference type="Proteomes" id="UP000265882">
    <property type="component" value="Unassembled WGS sequence"/>
</dbReference>
<feature type="domain" description="Molybdopterin oxidoreductase" evidence="5">
    <location>
        <begin position="12"/>
        <end position="342"/>
    </location>
</feature>
<evidence type="ECO:0000256" key="4">
    <source>
        <dbReference type="ARBA" id="ARBA00023014"/>
    </source>
</evidence>
<proteinExistence type="predicted"/>
<dbReference type="CDD" id="cd02790">
    <property type="entry name" value="MopB_CT_Formate-Dh_H"/>
    <property type="match status" value="1"/>
</dbReference>
<dbReference type="Gene3D" id="2.40.40.20">
    <property type="match status" value="1"/>
</dbReference>
<dbReference type="SUPFAM" id="SSF53706">
    <property type="entry name" value="Formate dehydrogenase/DMSO reductase, domains 1-3"/>
    <property type="match status" value="1"/>
</dbReference>
<dbReference type="Gene3D" id="3.40.50.740">
    <property type="match status" value="1"/>
</dbReference>
<dbReference type="GO" id="GO:0051536">
    <property type="term" value="F:iron-sulfur cluster binding"/>
    <property type="evidence" value="ECO:0007669"/>
    <property type="project" value="UniProtKB-KW"/>
</dbReference>
<dbReference type="GO" id="GO:0008863">
    <property type="term" value="F:formate dehydrogenase (NAD+) activity"/>
    <property type="evidence" value="ECO:0007669"/>
    <property type="project" value="InterPro"/>
</dbReference>
<evidence type="ECO:0000313" key="8">
    <source>
        <dbReference type="Proteomes" id="UP000265882"/>
    </source>
</evidence>
<gene>
    <name evidence="7" type="ORF">C4520_15960</name>
</gene>
<evidence type="ECO:0000256" key="3">
    <source>
        <dbReference type="ARBA" id="ARBA00023004"/>
    </source>
</evidence>
<comment type="caution">
    <text evidence="7">The sequence shown here is derived from an EMBL/GenBank/DDBJ whole genome shotgun (WGS) entry which is preliminary data.</text>
</comment>
<dbReference type="Pfam" id="PF01568">
    <property type="entry name" value="Molydop_binding"/>
    <property type="match status" value="1"/>
</dbReference>
<dbReference type="NCBIfam" id="TIGR01591">
    <property type="entry name" value="Fdh-alpha"/>
    <property type="match status" value="1"/>
</dbReference>
<name>A0A3A4NQ59_ABYX5</name>
<dbReference type="SUPFAM" id="SSF50692">
    <property type="entry name" value="ADC-like"/>
    <property type="match status" value="1"/>
</dbReference>
<dbReference type="GO" id="GO:0003954">
    <property type="term" value="F:NADH dehydrogenase activity"/>
    <property type="evidence" value="ECO:0007669"/>
    <property type="project" value="TreeGrafter"/>
</dbReference>
<dbReference type="GO" id="GO:0015942">
    <property type="term" value="P:formate metabolic process"/>
    <property type="evidence" value="ECO:0007669"/>
    <property type="project" value="InterPro"/>
</dbReference>
<evidence type="ECO:0000256" key="2">
    <source>
        <dbReference type="ARBA" id="ARBA00023002"/>
    </source>
</evidence>
<keyword evidence="4" id="KW-0411">Iron-sulfur</keyword>
<dbReference type="InterPro" id="IPR006657">
    <property type="entry name" value="MoPterin_dinucl-bd_dom"/>
</dbReference>
<dbReference type="Gene3D" id="3.40.228.10">
    <property type="entry name" value="Dimethylsulfoxide Reductase, domain 2"/>
    <property type="match status" value="1"/>
</dbReference>
<sequence>MAGLATAFGSGAMTNSIGEIERAACIFSIGSNTTASHPVIGLRVKKAVRNGAKLIVANPRKIDLVRFAHIWLRQRPGTDVPLLMGMMRVIIEESLFDSSFVENRCEDFEAFKQSALAYDLDDVEKITGVPKDKIAEAARMYATNGPASILYAMGITQHTHGTDNVLAVANISMLTGNIGKESSGVNPLRGQNNVQGACDMGALPNVFPGYQQVADEAFRDKFSKAWRSKLSPKPGLTVVEMMNAAAHEKIRAMYIMGENPMLSDPDLNHVREALKALDFLVVQDIFLTETAQLADVVLPAVTFAEKDGTFTNTERRVQRVRQAIRPVGNAKPDWQIIAEIATRMGRKDFSYDSAEEIFKELASLTPQYAGITYDRIDRNGLQWPCPTKEHPGTIFLHTGQFSRGKGKFTPLQYRPPAELPDAEYPLVLTTERSLFHYHTGTMTRRVSGLNVMRKEELVEINARDAQSLGIADGEMVRVKSRRGEVTARAKVTADSAPGEVSMTFHFSESPTNALTNPALDPVAKIPEYKVCAVRVEKL</sequence>
<feature type="domain" description="Molybdopterin dinucleotide-binding" evidence="6">
    <location>
        <begin position="426"/>
        <end position="532"/>
    </location>
</feature>
<dbReference type="GO" id="GO:0046872">
    <property type="term" value="F:metal ion binding"/>
    <property type="evidence" value="ECO:0007669"/>
    <property type="project" value="UniProtKB-KW"/>
</dbReference>
<dbReference type="PANTHER" id="PTHR43105:SF14">
    <property type="entry name" value="FORMATE DEHYDROGENASE H"/>
    <property type="match status" value="1"/>
</dbReference>
<dbReference type="PANTHER" id="PTHR43105">
    <property type="entry name" value="RESPIRATORY NITRATE REDUCTASE"/>
    <property type="match status" value="1"/>
</dbReference>
<dbReference type="InterPro" id="IPR009010">
    <property type="entry name" value="Asp_de-COase-like_dom_sf"/>
</dbReference>
<dbReference type="GO" id="GO:0043546">
    <property type="term" value="F:molybdopterin cofactor binding"/>
    <property type="evidence" value="ECO:0007669"/>
    <property type="project" value="InterPro"/>
</dbReference>
<dbReference type="Pfam" id="PF00384">
    <property type="entry name" value="Molybdopterin"/>
    <property type="match status" value="1"/>
</dbReference>
<keyword evidence="3" id="KW-0408">Iron</keyword>
<keyword evidence="2" id="KW-0560">Oxidoreductase</keyword>
<protein>
    <submittedName>
        <fullName evidence="7">Formate dehydrogenase subunit alpha</fullName>
    </submittedName>
</protein>
<evidence type="ECO:0000256" key="1">
    <source>
        <dbReference type="ARBA" id="ARBA00022723"/>
    </source>
</evidence>
<dbReference type="InterPro" id="IPR006478">
    <property type="entry name" value="Formate_DH_asu"/>
</dbReference>
<dbReference type="InterPro" id="IPR006655">
    <property type="entry name" value="Mopterin_OxRdtase_prok_CS"/>
</dbReference>
<dbReference type="AlphaFoldDB" id="A0A3A4NQ59"/>
<dbReference type="EMBL" id="QZKU01000113">
    <property type="protein sequence ID" value="RJP17621.1"/>
    <property type="molecule type" value="Genomic_DNA"/>
</dbReference>
<dbReference type="PROSITE" id="PS00932">
    <property type="entry name" value="MOLYBDOPTERIN_PROK_3"/>
    <property type="match status" value="1"/>
</dbReference>
<evidence type="ECO:0000259" key="6">
    <source>
        <dbReference type="Pfam" id="PF01568"/>
    </source>
</evidence>
<reference evidence="7 8" key="1">
    <citation type="journal article" date="2017" name="ISME J.">
        <title>Energy and carbon metabolisms in a deep terrestrial subsurface fluid microbial community.</title>
        <authorList>
            <person name="Momper L."/>
            <person name="Jungbluth S.P."/>
            <person name="Lee M.D."/>
            <person name="Amend J.P."/>
        </authorList>
    </citation>
    <scope>NUCLEOTIDE SEQUENCE [LARGE SCALE GENOMIC DNA]</scope>
    <source>
        <strain evidence="7">SURF_5</strain>
    </source>
</reference>
<dbReference type="InterPro" id="IPR006656">
    <property type="entry name" value="Mopterin_OxRdtase"/>
</dbReference>
<dbReference type="InterPro" id="IPR050123">
    <property type="entry name" value="Prok_molybdopt-oxidoreductase"/>
</dbReference>
<organism evidence="7 8">
    <name type="scientific">Abyssobacteria bacterium (strain SURF_5)</name>
    <dbReference type="NCBI Taxonomy" id="2093360"/>
    <lineage>
        <taxon>Bacteria</taxon>
        <taxon>Pseudomonadati</taxon>
        <taxon>Candidatus Hydrogenedentota</taxon>
        <taxon>Candidatus Abyssobacteria</taxon>
    </lineage>
</organism>
<evidence type="ECO:0000259" key="5">
    <source>
        <dbReference type="Pfam" id="PF00384"/>
    </source>
</evidence>
<evidence type="ECO:0000313" key="7">
    <source>
        <dbReference type="EMBL" id="RJP17621.1"/>
    </source>
</evidence>
<dbReference type="GO" id="GO:0016020">
    <property type="term" value="C:membrane"/>
    <property type="evidence" value="ECO:0007669"/>
    <property type="project" value="TreeGrafter"/>
</dbReference>
<dbReference type="GO" id="GO:0022904">
    <property type="term" value="P:respiratory electron transport chain"/>
    <property type="evidence" value="ECO:0007669"/>
    <property type="project" value="TreeGrafter"/>
</dbReference>
<keyword evidence="1" id="KW-0479">Metal-binding</keyword>
<accession>A0A3A4NQ59</accession>
<dbReference type="InterPro" id="IPR041925">
    <property type="entry name" value="CT_Formate-Dh_H"/>
</dbReference>